<dbReference type="EMBL" id="CVRI01000003">
    <property type="protein sequence ID" value="CRK87058.1"/>
    <property type="molecule type" value="Genomic_DNA"/>
</dbReference>
<dbReference type="AlphaFoldDB" id="A0A1J1HHM8"/>
<dbReference type="GO" id="GO:0008270">
    <property type="term" value="F:zinc ion binding"/>
    <property type="evidence" value="ECO:0007669"/>
    <property type="project" value="UniProtKB-KW"/>
</dbReference>
<accession>A0A1J1HHM8</accession>
<protein>
    <submittedName>
        <fullName evidence="3">CLUMA_CG000920, isoform A</fullName>
    </submittedName>
</protein>
<feature type="domain" description="C2H2-type" evidence="2">
    <location>
        <begin position="46"/>
        <end position="74"/>
    </location>
</feature>
<sequence length="76" mass="8898">MHQRFHKNPSNNMINLLVSEDEGLTGGSVTDKCQERLADDCTFGRYECLTCSLTFENPLQLFLHYKTTHYSRKERK</sequence>
<organism evidence="3 4">
    <name type="scientific">Clunio marinus</name>
    <dbReference type="NCBI Taxonomy" id="568069"/>
    <lineage>
        <taxon>Eukaryota</taxon>
        <taxon>Metazoa</taxon>
        <taxon>Ecdysozoa</taxon>
        <taxon>Arthropoda</taxon>
        <taxon>Hexapoda</taxon>
        <taxon>Insecta</taxon>
        <taxon>Pterygota</taxon>
        <taxon>Neoptera</taxon>
        <taxon>Endopterygota</taxon>
        <taxon>Diptera</taxon>
        <taxon>Nematocera</taxon>
        <taxon>Chironomoidea</taxon>
        <taxon>Chironomidae</taxon>
        <taxon>Clunio</taxon>
    </lineage>
</organism>
<dbReference type="Proteomes" id="UP000183832">
    <property type="component" value="Unassembled WGS sequence"/>
</dbReference>
<dbReference type="InterPro" id="IPR013087">
    <property type="entry name" value="Znf_C2H2_type"/>
</dbReference>
<evidence type="ECO:0000256" key="1">
    <source>
        <dbReference type="PROSITE-ProRule" id="PRU00042"/>
    </source>
</evidence>
<keyword evidence="1" id="KW-0863">Zinc-finger</keyword>
<gene>
    <name evidence="3" type="ORF">CLUMA_CG000920</name>
</gene>
<reference evidence="3 4" key="1">
    <citation type="submission" date="2015-04" db="EMBL/GenBank/DDBJ databases">
        <authorList>
            <person name="Syromyatnikov M.Y."/>
            <person name="Popov V.N."/>
        </authorList>
    </citation>
    <scope>NUCLEOTIDE SEQUENCE [LARGE SCALE GENOMIC DNA]</scope>
</reference>
<keyword evidence="1" id="KW-0479">Metal-binding</keyword>
<name>A0A1J1HHM8_9DIPT</name>
<evidence type="ECO:0000259" key="2">
    <source>
        <dbReference type="PROSITE" id="PS50157"/>
    </source>
</evidence>
<proteinExistence type="predicted"/>
<dbReference type="PROSITE" id="PS50157">
    <property type="entry name" value="ZINC_FINGER_C2H2_2"/>
    <property type="match status" value="1"/>
</dbReference>
<evidence type="ECO:0000313" key="4">
    <source>
        <dbReference type="Proteomes" id="UP000183832"/>
    </source>
</evidence>
<keyword evidence="4" id="KW-1185">Reference proteome</keyword>
<dbReference type="PROSITE" id="PS00028">
    <property type="entry name" value="ZINC_FINGER_C2H2_1"/>
    <property type="match status" value="1"/>
</dbReference>
<keyword evidence="1" id="KW-0862">Zinc</keyword>
<evidence type="ECO:0000313" key="3">
    <source>
        <dbReference type="EMBL" id="CRK87058.1"/>
    </source>
</evidence>